<keyword evidence="17" id="KW-1185">Reference proteome</keyword>
<dbReference type="CDD" id="cd24138">
    <property type="entry name" value="TtcA-like"/>
    <property type="match status" value="1"/>
</dbReference>
<evidence type="ECO:0000256" key="14">
    <source>
        <dbReference type="SAM" id="MobiDB-lite"/>
    </source>
</evidence>
<dbReference type="GO" id="GO:0000049">
    <property type="term" value="F:tRNA binding"/>
    <property type="evidence" value="ECO:0007669"/>
    <property type="project" value="UniProtKB-KW"/>
</dbReference>
<dbReference type="Pfam" id="PF01171">
    <property type="entry name" value="ATP_bind_3"/>
    <property type="match status" value="1"/>
</dbReference>
<sequence length="334" mass="37771">MSTPSASKSGADAPHSLKIMNNDSKNSIPIIPVSDVPSRPLNEDNEIFQNSKDGVNMGPSNRNKKSVAVKKLEKRIIRLTAQAITDFGMIEDGDRVMVAMSGGKDSFVLLDALRTLQKRAPIKFDLVAVNVDQHIPNFPREALEQYFKDIDVEYHIEDQDTYSIIQRLIPEGRNVCSLCARLRRGILYRVAGEMKCNKIALGHHMDDIVGTLLLNLFYGGRMKAMPPILRSDDKRNVVIRPLAYVRESETEKFAKIRQYPLTSKGICGAGENLKRQEVKELIKAWDREFPGRIYNLFMSLQRVSPSHLMDKRLYDFHNFVPLLPAASADEGEDE</sequence>
<dbReference type="PATRIC" id="fig|742823.3.peg.604"/>
<keyword evidence="3 13" id="KW-0820">tRNA-binding</keyword>
<comment type="caution">
    <text evidence="16">The sequence shown here is derived from an EMBL/GenBank/DDBJ whole genome shotgun (WGS) entry which is preliminary data.</text>
</comment>
<evidence type="ECO:0000256" key="3">
    <source>
        <dbReference type="ARBA" id="ARBA00022555"/>
    </source>
</evidence>
<evidence type="ECO:0000256" key="7">
    <source>
        <dbReference type="ARBA" id="ARBA00022741"/>
    </source>
</evidence>
<keyword evidence="6 13" id="KW-0479">Metal-binding</keyword>
<keyword evidence="11 13" id="KW-0408">Iron</keyword>
<feature type="domain" description="tRNA(Ile)-lysidine/2-thiocytidine synthase N-terminal" evidence="15">
    <location>
        <begin position="96"/>
        <end position="258"/>
    </location>
</feature>
<dbReference type="STRING" id="742823.HMPREF9465_00603"/>
<keyword evidence="12 13" id="KW-0411">Iron-sulfur</keyword>
<evidence type="ECO:0000256" key="11">
    <source>
        <dbReference type="ARBA" id="ARBA00023004"/>
    </source>
</evidence>
<dbReference type="GO" id="GO:0005524">
    <property type="term" value="F:ATP binding"/>
    <property type="evidence" value="ECO:0007669"/>
    <property type="project" value="UniProtKB-UniRule"/>
</dbReference>
<comment type="cofactor">
    <cofactor evidence="13">
        <name>Mg(2+)</name>
        <dbReference type="ChEBI" id="CHEBI:18420"/>
    </cofactor>
</comment>
<evidence type="ECO:0000256" key="8">
    <source>
        <dbReference type="ARBA" id="ARBA00022840"/>
    </source>
</evidence>
<dbReference type="GO" id="GO:0051539">
    <property type="term" value="F:4 iron, 4 sulfur cluster binding"/>
    <property type="evidence" value="ECO:0007669"/>
    <property type="project" value="UniProtKB-UniRule"/>
</dbReference>
<comment type="catalytic activity">
    <reaction evidence="13">
        <text>cytidine(32) in tRNA + S-sulfanyl-L-cysteinyl-[cysteine desulfurase] + AH2 + ATP = 2-thiocytidine(32) in tRNA + L-cysteinyl-[cysteine desulfurase] + A + AMP + diphosphate + H(+)</text>
        <dbReference type="Rhea" id="RHEA:57048"/>
        <dbReference type="Rhea" id="RHEA-COMP:10288"/>
        <dbReference type="Rhea" id="RHEA-COMP:12157"/>
        <dbReference type="Rhea" id="RHEA-COMP:12158"/>
        <dbReference type="Rhea" id="RHEA-COMP:14821"/>
        <dbReference type="ChEBI" id="CHEBI:13193"/>
        <dbReference type="ChEBI" id="CHEBI:15378"/>
        <dbReference type="ChEBI" id="CHEBI:17499"/>
        <dbReference type="ChEBI" id="CHEBI:29950"/>
        <dbReference type="ChEBI" id="CHEBI:30616"/>
        <dbReference type="ChEBI" id="CHEBI:33019"/>
        <dbReference type="ChEBI" id="CHEBI:61963"/>
        <dbReference type="ChEBI" id="CHEBI:82748"/>
        <dbReference type="ChEBI" id="CHEBI:141453"/>
        <dbReference type="ChEBI" id="CHEBI:456215"/>
    </reaction>
</comment>
<dbReference type="NCBIfam" id="NF007972">
    <property type="entry name" value="PRK10696.1"/>
    <property type="match status" value="1"/>
</dbReference>
<dbReference type="InterPro" id="IPR012089">
    <property type="entry name" value="tRNA_Cyd_32_2_STrfase"/>
</dbReference>
<evidence type="ECO:0000256" key="5">
    <source>
        <dbReference type="ARBA" id="ARBA00022694"/>
    </source>
</evidence>
<gene>
    <name evidence="13" type="primary">ttcA</name>
    <name evidence="16" type="ORF">HMPREF9465_00603</name>
</gene>
<dbReference type="GO" id="GO:0005737">
    <property type="term" value="C:cytoplasm"/>
    <property type="evidence" value="ECO:0007669"/>
    <property type="project" value="UniProtKB-SubCell"/>
</dbReference>
<dbReference type="GO" id="GO:0000287">
    <property type="term" value="F:magnesium ion binding"/>
    <property type="evidence" value="ECO:0007669"/>
    <property type="project" value="UniProtKB-UniRule"/>
</dbReference>
<evidence type="ECO:0000256" key="9">
    <source>
        <dbReference type="ARBA" id="ARBA00022842"/>
    </source>
</evidence>
<feature type="binding site" evidence="13">
    <location>
        <position position="267"/>
    </location>
    <ligand>
        <name>[4Fe-4S] cluster</name>
        <dbReference type="ChEBI" id="CHEBI:49883"/>
    </ligand>
</feature>
<comment type="similarity">
    <text evidence="13">Belongs to the TtcA family.</text>
</comment>
<comment type="function">
    <text evidence="13">Catalyzes the ATP-dependent 2-thiolation of cytidine in position 32 of tRNA, to form 2-thiocytidine (s(2)C32). The sulfur atoms are provided by the cysteine/cysteine desulfurase (IscS) system.</text>
</comment>
<dbReference type="PANTHER" id="PTHR43686:SF1">
    <property type="entry name" value="AMINOTRAN_5 DOMAIN-CONTAINING PROTEIN"/>
    <property type="match status" value="1"/>
</dbReference>
<reference evidence="16 17" key="1">
    <citation type="submission" date="2012-05" db="EMBL/GenBank/DDBJ databases">
        <title>The Genome Sequence of Sutterella wadsworthensis 2_1_59BFAA.</title>
        <authorList>
            <consortium name="The Broad Institute Genome Sequencing Platform"/>
            <person name="Earl A."/>
            <person name="Ward D."/>
            <person name="Feldgarden M."/>
            <person name="Gevers D."/>
            <person name="Daigneault M."/>
            <person name="Strauss J."/>
            <person name="Allen-Vercoe E."/>
            <person name="Walker B."/>
            <person name="Young S.K."/>
            <person name="Zeng Q."/>
            <person name="Gargeya S."/>
            <person name="Fitzgerald M."/>
            <person name="Haas B."/>
            <person name="Abouelleil A."/>
            <person name="Alvarado L."/>
            <person name="Arachchi H.M."/>
            <person name="Berlin A.M."/>
            <person name="Chapman S.B."/>
            <person name="Goldberg J."/>
            <person name="Griggs A."/>
            <person name="Gujja S."/>
            <person name="Hansen M."/>
            <person name="Howarth C."/>
            <person name="Imamovic A."/>
            <person name="Larimer J."/>
            <person name="McCowen C."/>
            <person name="Montmayeur A."/>
            <person name="Murphy C."/>
            <person name="Neiman D."/>
            <person name="Pearson M."/>
            <person name="Priest M."/>
            <person name="Roberts A."/>
            <person name="Saif S."/>
            <person name="Shea T."/>
            <person name="Sisk P."/>
            <person name="Sykes S."/>
            <person name="Wortman J."/>
            <person name="Nusbaum C."/>
            <person name="Birren B."/>
        </authorList>
    </citation>
    <scope>NUCLEOTIDE SEQUENCE [LARGE SCALE GENOMIC DNA]</scope>
    <source>
        <strain evidence="16 17">2_1_59BFAA</strain>
    </source>
</reference>
<evidence type="ECO:0000259" key="15">
    <source>
        <dbReference type="Pfam" id="PF01171"/>
    </source>
</evidence>
<evidence type="ECO:0000256" key="12">
    <source>
        <dbReference type="ARBA" id="ARBA00023014"/>
    </source>
</evidence>
<dbReference type="EMBL" id="ADMG01000017">
    <property type="protein sequence ID" value="EKB31735.1"/>
    <property type="molecule type" value="Genomic_DNA"/>
</dbReference>
<comment type="miscellaneous">
    <text evidence="13">The thiolation reaction likely consists of two steps: a first activation step by ATP to form an adenylated intermediate of the target base of tRNA, and a second nucleophilic substitution step of the sulfur (S) atom supplied by the hydrosulfide attached to the Fe-S cluster.</text>
</comment>
<dbReference type="Proteomes" id="UP000005835">
    <property type="component" value="Unassembled WGS sequence"/>
</dbReference>
<dbReference type="SUPFAM" id="SSF52402">
    <property type="entry name" value="Adenine nucleotide alpha hydrolases-like"/>
    <property type="match status" value="1"/>
</dbReference>
<comment type="subcellular location">
    <subcellularLocation>
        <location evidence="13">Cytoplasm</location>
    </subcellularLocation>
</comment>
<keyword evidence="9 13" id="KW-0460">Magnesium</keyword>
<keyword evidence="7 13" id="KW-0547">Nucleotide-binding</keyword>
<evidence type="ECO:0000313" key="16">
    <source>
        <dbReference type="EMBL" id="EKB31735.1"/>
    </source>
</evidence>
<dbReference type="InterPro" id="IPR014729">
    <property type="entry name" value="Rossmann-like_a/b/a_fold"/>
</dbReference>
<protein>
    <recommendedName>
        <fullName evidence="13">tRNA-cytidine(32) 2-sulfurtransferase</fullName>
        <ecNumber evidence="13">2.8.1.-</ecNumber>
    </recommendedName>
    <alternativeName>
        <fullName evidence="13">Two-thiocytidine biosynthesis protein A</fullName>
    </alternativeName>
    <alternativeName>
        <fullName evidence="13">tRNA 2-thiocytidine biosynthesis protein TtcA</fullName>
    </alternativeName>
</protein>
<evidence type="ECO:0000313" key="17">
    <source>
        <dbReference type="Proteomes" id="UP000005835"/>
    </source>
</evidence>
<dbReference type="GO" id="GO:0016783">
    <property type="term" value="F:sulfurtransferase activity"/>
    <property type="evidence" value="ECO:0007669"/>
    <property type="project" value="UniProtKB-UniRule"/>
</dbReference>
<name>K1JJD4_9BURK</name>
<evidence type="ECO:0000256" key="10">
    <source>
        <dbReference type="ARBA" id="ARBA00022884"/>
    </source>
</evidence>
<keyword evidence="2 13" id="KW-0963">Cytoplasm</keyword>
<dbReference type="eggNOG" id="COG0037">
    <property type="taxonomic scope" value="Bacteria"/>
</dbReference>
<comment type="pathway">
    <text evidence="13">tRNA modification.</text>
</comment>
<proteinExistence type="inferred from homology"/>
<feature type="binding site" evidence="13">
    <location>
        <position position="176"/>
    </location>
    <ligand>
        <name>[4Fe-4S] cluster</name>
        <dbReference type="ChEBI" id="CHEBI:49883"/>
    </ligand>
</feature>
<dbReference type="HAMAP" id="MF_01850">
    <property type="entry name" value="TtcA"/>
    <property type="match status" value="1"/>
</dbReference>
<evidence type="ECO:0000256" key="4">
    <source>
        <dbReference type="ARBA" id="ARBA00022679"/>
    </source>
</evidence>
<feature type="region of interest" description="Disordered" evidence="14">
    <location>
        <begin position="1"/>
        <end position="36"/>
    </location>
</feature>
<keyword evidence="8 13" id="KW-0067">ATP-binding</keyword>
<dbReference type="InterPro" id="IPR011063">
    <property type="entry name" value="TilS/TtcA_N"/>
</dbReference>
<comment type="subunit">
    <text evidence="13">Homodimer.</text>
</comment>
<evidence type="ECO:0000256" key="13">
    <source>
        <dbReference type="HAMAP-Rule" id="MF_01850"/>
    </source>
</evidence>
<organism evidence="16 17">
    <name type="scientific">Sutterella wadsworthensis 2_1_59BFAA</name>
    <dbReference type="NCBI Taxonomy" id="742823"/>
    <lineage>
        <taxon>Bacteria</taxon>
        <taxon>Pseudomonadati</taxon>
        <taxon>Pseudomonadota</taxon>
        <taxon>Betaproteobacteria</taxon>
        <taxon>Burkholderiales</taxon>
        <taxon>Sutterellaceae</taxon>
        <taxon>Sutterella</taxon>
    </lineage>
</organism>
<dbReference type="EC" id="2.8.1.-" evidence="13"/>
<evidence type="ECO:0000256" key="1">
    <source>
        <dbReference type="ARBA" id="ARBA00022485"/>
    </source>
</evidence>
<keyword evidence="5 13" id="KW-0819">tRNA processing</keyword>
<dbReference type="AlphaFoldDB" id="K1JJD4"/>
<keyword evidence="10 13" id="KW-0694">RNA-binding</keyword>
<dbReference type="Gene3D" id="3.40.50.620">
    <property type="entry name" value="HUPs"/>
    <property type="match status" value="1"/>
</dbReference>
<feature type="binding site" evidence="13">
    <location>
        <position position="179"/>
    </location>
    <ligand>
        <name>[4Fe-4S] cluster</name>
        <dbReference type="ChEBI" id="CHEBI:49883"/>
    </ligand>
</feature>
<feature type="short sequence motif" description="PP-loop motif" evidence="13">
    <location>
        <begin position="101"/>
        <end position="106"/>
    </location>
</feature>
<keyword evidence="1 13" id="KW-0004">4Fe-4S</keyword>
<evidence type="ECO:0000256" key="2">
    <source>
        <dbReference type="ARBA" id="ARBA00022490"/>
    </source>
</evidence>
<accession>K1JJD4</accession>
<comment type="cofactor">
    <cofactor evidence="13">
        <name>[4Fe-4S] cluster</name>
        <dbReference type="ChEBI" id="CHEBI:49883"/>
    </cofactor>
    <text evidence="13">Binds 1 [4Fe-4S] cluster per subunit. The cluster is chelated by three Cys residues, the fourth Fe has a free coordination site that may bind a sulfur atom transferred from the persulfide of IscS.</text>
</comment>
<evidence type="ECO:0000256" key="6">
    <source>
        <dbReference type="ARBA" id="ARBA00022723"/>
    </source>
</evidence>
<keyword evidence="4 13" id="KW-0808">Transferase</keyword>
<dbReference type="PANTHER" id="PTHR43686">
    <property type="entry name" value="SULFURTRANSFERASE-RELATED"/>
    <property type="match status" value="1"/>
</dbReference>
<dbReference type="GO" id="GO:0034227">
    <property type="term" value="P:tRNA thio-modification"/>
    <property type="evidence" value="ECO:0007669"/>
    <property type="project" value="UniProtKB-UniRule"/>
</dbReference>
<dbReference type="HOGENOM" id="CLU_026481_0_0_4"/>